<accession>A0A1Y1VII0</accession>
<sequence>MTSTWTSPISLKKQRKDTYFSSYLARKKRSYEEETFEILTDNYRKNKRFITEIMVEQFSLLAVSKNDKITRSKHLFQETTNKINYGEHRFRRKLPKIKTFHTVLNSPLSQPPIIISFSKGDNQDNSDLMLSPLEGNTKTTINHQVEDDDSMSDVPLTPTQTLETSMEECI</sequence>
<organism evidence="2 3">
    <name type="scientific">Piromyces finnis</name>
    <dbReference type="NCBI Taxonomy" id="1754191"/>
    <lineage>
        <taxon>Eukaryota</taxon>
        <taxon>Fungi</taxon>
        <taxon>Fungi incertae sedis</taxon>
        <taxon>Chytridiomycota</taxon>
        <taxon>Chytridiomycota incertae sedis</taxon>
        <taxon>Neocallimastigomycetes</taxon>
        <taxon>Neocallimastigales</taxon>
        <taxon>Neocallimastigaceae</taxon>
        <taxon>Piromyces</taxon>
    </lineage>
</organism>
<feature type="region of interest" description="Disordered" evidence="1">
    <location>
        <begin position="148"/>
        <end position="170"/>
    </location>
</feature>
<dbReference type="EMBL" id="MCFH01000008">
    <property type="protein sequence ID" value="ORX56133.1"/>
    <property type="molecule type" value="Genomic_DNA"/>
</dbReference>
<evidence type="ECO:0000256" key="1">
    <source>
        <dbReference type="SAM" id="MobiDB-lite"/>
    </source>
</evidence>
<dbReference type="Proteomes" id="UP000193719">
    <property type="component" value="Unassembled WGS sequence"/>
</dbReference>
<reference evidence="2 3" key="1">
    <citation type="submission" date="2016-08" db="EMBL/GenBank/DDBJ databases">
        <title>Genomes of anaerobic fungi encode conserved fungal cellulosomes for biomass hydrolysis.</title>
        <authorList>
            <consortium name="DOE Joint Genome Institute"/>
            <person name="Haitjema C.H."/>
            <person name="Gilmore S.P."/>
            <person name="Henske J.K."/>
            <person name="Solomon K.V."/>
            <person name="De Groot R."/>
            <person name="Kuo A."/>
            <person name="Mondo S.J."/>
            <person name="Salamov A.A."/>
            <person name="Labutti K."/>
            <person name="Zhao Z."/>
            <person name="Chiniquy J."/>
            <person name="Barry K."/>
            <person name="Brewer H.M."/>
            <person name="Purvine S.O."/>
            <person name="Wright A.T."/>
            <person name="Boxma B."/>
            <person name="Van Alen T."/>
            <person name="Hackstein J.H."/>
            <person name="Baker S.E."/>
            <person name="Grigoriev I.V."/>
            <person name="O'Malley M.A."/>
        </authorList>
    </citation>
    <scope>NUCLEOTIDE SEQUENCE [LARGE SCALE GENOMIC DNA]</scope>
    <source>
        <strain evidence="3">finn</strain>
    </source>
</reference>
<dbReference type="OrthoDB" id="2141728at2759"/>
<evidence type="ECO:0000313" key="3">
    <source>
        <dbReference type="Proteomes" id="UP000193719"/>
    </source>
</evidence>
<dbReference type="AlphaFoldDB" id="A0A1Y1VII0"/>
<reference evidence="2 3" key="2">
    <citation type="submission" date="2016-08" db="EMBL/GenBank/DDBJ databases">
        <title>Pervasive Adenine N6-methylation of Active Genes in Fungi.</title>
        <authorList>
            <consortium name="DOE Joint Genome Institute"/>
            <person name="Mondo S.J."/>
            <person name="Dannebaum R.O."/>
            <person name="Kuo R.C."/>
            <person name="Labutti K."/>
            <person name="Haridas S."/>
            <person name="Kuo A."/>
            <person name="Salamov A."/>
            <person name="Ahrendt S.R."/>
            <person name="Lipzen A."/>
            <person name="Sullivan W."/>
            <person name="Andreopoulos W.B."/>
            <person name="Clum A."/>
            <person name="Lindquist E."/>
            <person name="Daum C."/>
            <person name="Ramamoorthy G.K."/>
            <person name="Gryganskyi A."/>
            <person name="Culley D."/>
            <person name="Magnuson J.K."/>
            <person name="James T.Y."/>
            <person name="O'Malley M.A."/>
            <person name="Stajich J.E."/>
            <person name="Spatafora J.W."/>
            <person name="Visel A."/>
            <person name="Grigoriev I.V."/>
        </authorList>
    </citation>
    <scope>NUCLEOTIDE SEQUENCE [LARGE SCALE GENOMIC DNA]</scope>
    <source>
        <strain evidence="3">finn</strain>
    </source>
</reference>
<gene>
    <name evidence="2" type="ORF">BCR36DRAFT_581267</name>
</gene>
<proteinExistence type="predicted"/>
<evidence type="ECO:0000313" key="2">
    <source>
        <dbReference type="EMBL" id="ORX56133.1"/>
    </source>
</evidence>
<keyword evidence="3" id="KW-1185">Reference proteome</keyword>
<name>A0A1Y1VII0_9FUNG</name>
<comment type="caution">
    <text evidence="2">The sequence shown here is derived from an EMBL/GenBank/DDBJ whole genome shotgun (WGS) entry which is preliminary data.</text>
</comment>
<protein>
    <submittedName>
        <fullName evidence="2">Uncharacterized protein</fullName>
    </submittedName>
</protein>